<reference evidence="1" key="1">
    <citation type="journal article" date="2023" name="Insect Mol. Biol.">
        <title>Genome sequencing provides insights into the evolution of gene families encoding plant cell wall-degrading enzymes in longhorned beetles.</title>
        <authorList>
            <person name="Shin N.R."/>
            <person name="Okamura Y."/>
            <person name="Kirsch R."/>
            <person name="Pauchet Y."/>
        </authorList>
    </citation>
    <scope>NUCLEOTIDE SEQUENCE</scope>
    <source>
        <strain evidence="1">MMC_N1</strain>
    </source>
</reference>
<comment type="caution">
    <text evidence="1">The sequence shown here is derived from an EMBL/GenBank/DDBJ whole genome shotgun (WGS) entry which is preliminary data.</text>
</comment>
<sequence length="248" mass="27940">MLRDRFIVGFDKGPAQAKLYKEKTTCSFADAIEVAISEMAAAETSEWKEAKIKMEPVVHHAKLCQLLVYANLKNAKHSTTGESPAMLMFGRDLYTRFSNLNPSIKDNVKDKVSTEQKKQINYYGGRKRQFEVGDKVTVKDYRVPNKVLLKEKSGTVHISILPNHDVSTYDESDIAEAASEPEVSVENSASMPCQENSDTQLLLISFLYGNCRPHLNVRMQGILGLIVNSKSNKVVLKLHELILYYHDT</sequence>
<gene>
    <name evidence="1" type="ORF">NQ317_007421</name>
</gene>
<dbReference type="EMBL" id="JAPWTJ010000569">
    <property type="protein sequence ID" value="KAJ8977244.1"/>
    <property type="molecule type" value="Genomic_DNA"/>
</dbReference>
<name>A0ABQ9JI08_9CUCU</name>
<keyword evidence="2" id="KW-1185">Reference proteome</keyword>
<evidence type="ECO:0000313" key="2">
    <source>
        <dbReference type="Proteomes" id="UP001162164"/>
    </source>
</evidence>
<protein>
    <submittedName>
        <fullName evidence="1">Uncharacterized protein</fullName>
    </submittedName>
</protein>
<organism evidence="1 2">
    <name type="scientific">Molorchus minor</name>
    <dbReference type="NCBI Taxonomy" id="1323400"/>
    <lineage>
        <taxon>Eukaryota</taxon>
        <taxon>Metazoa</taxon>
        <taxon>Ecdysozoa</taxon>
        <taxon>Arthropoda</taxon>
        <taxon>Hexapoda</taxon>
        <taxon>Insecta</taxon>
        <taxon>Pterygota</taxon>
        <taxon>Neoptera</taxon>
        <taxon>Endopterygota</taxon>
        <taxon>Coleoptera</taxon>
        <taxon>Polyphaga</taxon>
        <taxon>Cucujiformia</taxon>
        <taxon>Chrysomeloidea</taxon>
        <taxon>Cerambycidae</taxon>
        <taxon>Lamiinae</taxon>
        <taxon>Monochamini</taxon>
        <taxon>Molorchus</taxon>
    </lineage>
</organism>
<proteinExistence type="predicted"/>
<evidence type="ECO:0000313" key="1">
    <source>
        <dbReference type="EMBL" id="KAJ8977244.1"/>
    </source>
</evidence>
<dbReference type="Proteomes" id="UP001162164">
    <property type="component" value="Unassembled WGS sequence"/>
</dbReference>
<accession>A0ABQ9JI08</accession>